<dbReference type="GO" id="GO:0006694">
    <property type="term" value="P:steroid biosynthetic process"/>
    <property type="evidence" value="ECO:0007669"/>
    <property type="project" value="InterPro"/>
</dbReference>
<comment type="caution">
    <text evidence="6">The sequence shown here is derived from an EMBL/GenBank/DDBJ whole genome shotgun (WGS) entry which is preliminary data.</text>
</comment>
<feature type="compositionally biased region" description="Pro residues" evidence="4">
    <location>
        <begin position="155"/>
        <end position="172"/>
    </location>
</feature>
<feature type="transmembrane region" description="Helical" evidence="3">
    <location>
        <begin position="283"/>
        <end position="307"/>
    </location>
</feature>
<protein>
    <submittedName>
        <fullName evidence="6">Short-chain dehydrogenase/reductase family 42E member 1</fullName>
    </submittedName>
</protein>
<keyword evidence="2 3" id="KW-0560">Oxidoreductase</keyword>
<dbReference type="Proteomes" id="UP000770661">
    <property type="component" value="Unassembled WGS sequence"/>
</dbReference>
<name>A0A8J5CKZ8_CHIOP</name>
<dbReference type="EMBL" id="JACEEZ010023124">
    <property type="protein sequence ID" value="KAG0711677.1"/>
    <property type="molecule type" value="Genomic_DNA"/>
</dbReference>
<evidence type="ECO:0000256" key="4">
    <source>
        <dbReference type="SAM" id="MobiDB-lite"/>
    </source>
</evidence>
<evidence type="ECO:0000313" key="6">
    <source>
        <dbReference type="EMBL" id="KAG0711677.1"/>
    </source>
</evidence>
<reference evidence="6" key="1">
    <citation type="submission" date="2020-07" db="EMBL/GenBank/DDBJ databases">
        <title>The High-quality genome of the commercially important snow crab, Chionoecetes opilio.</title>
        <authorList>
            <person name="Jeong J.-H."/>
            <person name="Ryu S."/>
        </authorList>
    </citation>
    <scope>NUCLEOTIDE SEQUENCE</scope>
    <source>
        <strain evidence="6">MADBK_172401_WGS</strain>
        <tissue evidence="6">Digestive gland</tissue>
    </source>
</reference>
<feature type="region of interest" description="Disordered" evidence="4">
    <location>
        <begin position="155"/>
        <end position="192"/>
    </location>
</feature>
<evidence type="ECO:0000313" key="7">
    <source>
        <dbReference type="Proteomes" id="UP000770661"/>
    </source>
</evidence>
<dbReference type="AlphaFoldDB" id="A0A8J5CKZ8"/>
<evidence type="ECO:0000259" key="5">
    <source>
        <dbReference type="Pfam" id="PF01073"/>
    </source>
</evidence>
<evidence type="ECO:0000256" key="3">
    <source>
        <dbReference type="RuleBase" id="RU004475"/>
    </source>
</evidence>
<evidence type="ECO:0000256" key="1">
    <source>
        <dbReference type="ARBA" id="ARBA00009219"/>
    </source>
</evidence>
<keyword evidence="3" id="KW-1133">Transmembrane helix</keyword>
<keyword evidence="3" id="KW-0472">Membrane</keyword>
<feature type="transmembrane region" description="Helical" evidence="3">
    <location>
        <begin position="368"/>
        <end position="390"/>
    </location>
</feature>
<comment type="similarity">
    <text evidence="1 3">Belongs to the 3-beta-HSD family.</text>
</comment>
<dbReference type="OrthoDB" id="2735536at2759"/>
<dbReference type="SUPFAM" id="SSF51735">
    <property type="entry name" value="NAD(P)-binding Rossmann-fold domains"/>
    <property type="match status" value="1"/>
</dbReference>
<organism evidence="6 7">
    <name type="scientific">Chionoecetes opilio</name>
    <name type="common">Atlantic snow crab</name>
    <name type="synonym">Cancer opilio</name>
    <dbReference type="NCBI Taxonomy" id="41210"/>
    <lineage>
        <taxon>Eukaryota</taxon>
        <taxon>Metazoa</taxon>
        <taxon>Ecdysozoa</taxon>
        <taxon>Arthropoda</taxon>
        <taxon>Crustacea</taxon>
        <taxon>Multicrustacea</taxon>
        <taxon>Malacostraca</taxon>
        <taxon>Eumalacostraca</taxon>
        <taxon>Eucarida</taxon>
        <taxon>Decapoda</taxon>
        <taxon>Pleocyemata</taxon>
        <taxon>Brachyura</taxon>
        <taxon>Eubrachyura</taxon>
        <taxon>Majoidea</taxon>
        <taxon>Majidae</taxon>
        <taxon>Chionoecetes</taxon>
    </lineage>
</organism>
<keyword evidence="7" id="KW-1185">Reference proteome</keyword>
<dbReference type="PANTHER" id="PTHR43245">
    <property type="entry name" value="BIFUNCTIONAL POLYMYXIN RESISTANCE PROTEIN ARNA"/>
    <property type="match status" value="1"/>
</dbReference>
<dbReference type="InterPro" id="IPR050177">
    <property type="entry name" value="Lipid_A_modif_metabolic_enz"/>
</dbReference>
<keyword evidence="3" id="KW-0812">Transmembrane</keyword>
<dbReference type="PANTHER" id="PTHR43245:SF51">
    <property type="entry name" value="SHORT CHAIN DEHYDROGENASE_REDUCTASE FAMILY 42E, MEMBER 2"/>
    <property type="match status" value="1"/>
</dbReference>
<dbReference type="Gene3D" id="3.40.50.720">
    <property type="entry name" value="NAD(P)-binding Rossmann-like Domain"/>
    <property type="match status" value="2"/>
</dbReference>
<gene>
    <name evidence="6" type="primary">sdr42e1</name>
    <name evidence="6" type="ORF">GWK47_020082</name>
</gene>
<feature type="domain" description="3-beta hydroxysteroid dehydrogenase/isomerase" evidence="5">
    <location>
        <begin position="77"/>
        <end position="150"/>
    </location>
</feature>
<dbReference type="GO" id="GO:0016616">
    <property type="term" value="F:oxidoreductase activity, acting on the CH-OH group of donors, NAD or NADP as acceptor"/>
    <property type="evidence" value="ECO:0007669"/>
    <property type="project" value="InterPro"/>
</dbReference>
<sequence>MQERVAMRVVVTGGGGYVGYHVGWALSRGGHHVTLLDLTPPDPEWADTAPRALWDVLPQASYGMSGREQLSPHAPQQEKVNIEGTREVIRAALTAKVRGLVYTSTYNVVFGGRQISGGDETLPLLPLHAHTDHYSRTKAIAEMLVLMADGKCGPPALPSPGPPHPCPAPPQDLLPQDEWGHGSGGEETHSPHHQRHQYYYPNAFLSLHRSGLLVLAYGRKDGLVDFIGIQNVVQAHVKALVALLKEQTSSPLVCGEAFFISDSAPVSYYEYFRPLFEGLGYSFPAFTLPLGVILAVAYLQAFTYCLVYKYLPFTPLVTPAEAYKSGVSHYCSNRKAARAFHYAPTRPNDLSQVVEYYRRQGCTKGHRTGLVSLLPLALFFILPVFVLLIVP</sequence>
<accession>A0A8J5CKZ8</accession>
<proteinExistence type="inferred from homology"/>
<feature type="compositionally biased region" description="Basic and acidic residues" evidence="4">
    <location>
        <begin position="178"/>
        <end position="190"/>
    </location>
</feature>
<evidence type="ECO:0000256" key="2">
    <source>
        <dbReference type="ARBA" id="ARBA00023002"/>
    </source>
</evidence>
<dbReference type="InterPro" id="IPR002225">
    <property type="entry name" value="3Beta_OHSteriod_DH/Estase"/>
</dbReference>
<dbReference type="Pfam" id="PF01073">
    <property type="entry name" value="3Beta_HSD"/>
    <property type="match status" value="2"/>
</dbReference>
<dbReference type="InterPro" id="IPR036291">
    <property type="entry name" value="NAD(P)-bd_dom_sf"/>
</dbReference>
<feature type="domain" description="3-beta hydroxysteroid dehydrogenase/isomerase" evidence="5">
    <location>
        <begin position="206"/>
        <end position="289"/>
    </location>
</feature>